<accession>A0A0C3AST9</accession>
<keyword evidence="3 6" id="KW-0134">Cell wall</keyword>
<evidence type="ECO:0000313" key="8">
    <source>
        <dbReference type="Proteomes" id="UP000053989"/>
    </source>
</evidence>
<comment type="subcellular location">
    <subcellularLocation>
        <location evidence="1 6">Secreted</location>
        <location evidence="1 6">Cell wall</location>
    </subcellularLocation>
</comment>
<dbReference type="Proteomes" id="UP000053989">
    <property type="component" value="Unassembled WGS sequence"/>
</dbReference>
<evidence type="ECO:0000256" key="2">
    <source>
        <dbReference type="ARBA" id="ARBA00010446"/>
    </source>
</evidence>
<dbReference type="InterPro" id="IPR001338">
    <property type="entry name" value="Class_I_Hydrophobin"/>
</dbReference>
<evidence type="ECO:0000256" key="5">
    <source>
        <dbReference type="ARBA" id="ARBA00023157"/>
    </source>
</evidence>
<evidence type="ECO:0000256" key="1">
    <source>
        <dbReference type="ARBA" id="ARBA00004191"/>
    </source>
</evidence>
<dbReference type="InParanoid" id="A0A0C3AST9"/>
<keyword evidence="6" id="KW-0732">Signal</keyword>
<comment type="similarity">
    <text evidence="2 6">Belongs to the fungal hydrophobin family.</text>
</comment>
<proteinExistence type="inferred from homology"/>
<evidence type="ECO:0000256" key="4">
    <source>
        <dbReference type="ARBA" id="ARBA00022525"/>
    </source>
</evidence>
<dbReference type="Pfam" id="PF01185">
    <property type="entry name" value="Hydrophobin"/>
    <property type="match status" value="1"/>
</dbReference>
<keyword evidence="8" id="KW-1185">Reference proteome</keyword>
<reference evidence="7 8" key="1">
    <citation type="submission" date="2014-04" db="EMBL/GenBank/DDBJ databases">
        <authorList>
            <consortium name="DOE Joint Genome Institute"/>
            <person name="Kuo A."/>
            <person name="Kohler A."/>
            <person name="Nagy L.G."/>
            <person name="Floudas D."/>
            <person name="Copeland A."/>
            <person name="Barry K.W."/>
            <person name="Cichocki N."/>
            <person name="Veneault-Fourrey C."/>
            <person name="LaButti K."/>
            <person name="Lindquist E.A."/>
            <person name="Lipzen A."/>
            <person name="Lundell T."/>
            <person name="Morin E."/>
            <person name="Murat C."/>
            <person name="Sun H."/>
            <person name="Tunlid A."/>
            <person name="Henrissat B."/>
            <person name="Grigoriev I.V."/>
            <person name="Hibbett D.S."/>
            <person name="Martin F."/>
            <person name="Nordberg H.P."/>
            <person name="Cantor M.N."/>
            <person name="Hua S.X."/>
        </authorList>
    </citation>
    <scope>NUCLEOTIDE SEQUENCE [LARGE SCALE GENOMIC DNA]</scope>
    <source>
        <strain evidence="7 8">Foug A</strain>
    </source>
</reference>
<keyword evidence="4 6" id="KW-0964">Secreted</keyword>
<dbReference type="GO" id="GO:0005199">
    <property type="term" value="F:structural constituent of cell wall"/>
    <property type="evidence" value="ECO:0007669"/>
    <property type="project" value="InterPro"/>
</dbReference>
<reference evidence="8" key="2">
    <citation type="submission" date="2015-01" db="EMBL/GenBank/DDBJ databases">
        <title>Evolutionary Origins and Diversification of the Mycorrhizal Mutualists.</title>
        <authorList>
            <consortium name="DOE Joint Genome Institute"/>
            <consortium name="Mycorrhizal Genomics Consortium"/>
            <person name="Kohler A."/>
            <person name="Kuo A."/>
            <person name="Nagy L.G."/>
            <person name="Floudas D."/>
            <person name="Copeland A."/>
            <person name="Barry K.W."/>
            <person name="Cichocki N."/>
            <person name="Veneault-Fourrey C."/>
            <person name="LaButti K."/>
            <person name="Lindquist E.A."/>
            <person name="Lipzen A."/>
            <person name="Lundell T."/>
            <person name="Morin E."/>
            <person name="Murat C."/>
            <person name="Riley R."/>
            <person name="Ohm R."/>
            <person name="Sun H."/>
            <person name="Tunlid A."/>
            <person name="Henrissat B."/>
            <person name="Grigoriev I.V."/>
            <person name="Hibbett D.S."/>
            <person name="Martin F."/>
        </authorList>
    </citation>
    <scope>NUCLEOTIDE SEQUENCE [LARGE SCALE GENOMIC DNA]</scope>
    <source>
        <strain evidence="8">Foug A</strain>
    </source>
</reference>
<dbReference type="EMBL" id="KN822010">
    <property type="protein sequence ID" value="KIM68012.1"/>
    <property type="molecule type" value="Genomic_DNA"/>
</dbReference>
<keyword evidence="5 6" id="KW-1015">Disulfide bond</keyword>
<protein>
    <recommendedName>
        <fullName evidence="6">Hydrophobin</fullName>
    </recommendedName>
</protein>
<name>A0A0C3AST9_9AGAM</name>
<dbReference type="SMART" id="SM00075">
    <property type="entry name" value="HYDRO"/>
    <property type="match status" value="1"/>
</dbReference>
<dbReference type="HOGENOM" id="CLU_1644724_0_0_1"/>
<evidence type="ECO:0000313" key="7">
    <source>
        <dbReference type="EMBL" id="KIM68012.1"/>
    </source>
</evidence>
<sequence length="161" mass="17656">MHLEHVRIYFGACRRAGYRLVWKLAGTSARLKRGQISIKELSFSLFLSTFKRATHWNLHLPETMLSRISTLALLALPFLASASQCATGELQCCKRLLHWNNRISKALADLLGIDTSRGSSGVLCSTAADSCLEEVVCCIDSYINGHLQVGCTSPNATVTQA</sequence>
<dbReference type="GO" id="GO:0009277">
    <property type="term" value="C:fungal-type cell wall"/>
    <property type="evidence" value="ECO:0007669"/>
    <property type="project" value="InterPro"/>
</dbReference>
<evidence type="ECO:0000256" key="3">
    <source>
        <dbReference type="ARBA" id="ARBA00022512"/>
    </source>
</evidence>
<gene>
    <name evidence="7" type="ORF">SCLCIDRAFT_1209397</name>
</gene>
<dbReference type="CDD" id="cd23507">
    <property type="entry name" value="hydrophobin_I"/>
    <property type="match status" value="1"/>
</dbReference>
<organism evidence="7 8">
    <name type="scientific">Scleroderma citrinum Foug A</name>
    <dbReference type="NCBI Taxonomy" id="1036808"/>
    <lineage>
        <taxon>Eukaryota</taxon>
        <taxon>Fungi</taxon>
        <taxon>Dikarya</taxon>
        <taxon>Basidiomycota</taxon>
        <taxon>Agaricomycotina</taxon>
        <taxon>Agaricomycetes</taxon>
        <taxon>Agaricomycetidae</taxon>
        <taxon>Boletales</taxon>
        <taxon>Sclerodermatineae</taxon>
        <taxon>Sclerodermataceae</taxon>
        <taxon>Scleroderma</taxon>
    </lineage>
</organism>
<dbReference type="AlphaFoldDB" id="A0A0C3AST9"/>
<evidence type="ECO:0000256" key="6">
    <source>
        <dbReference type="RuleBase" id="RU365009"/>
    </source>
</evidence>